<dbReference type="AlphaFoldDB" id="A0A1F6CMX1"/>
<protein>
    <recommendedName>
        <fullName evidence="4">Cytochrome c domain-containing protein</fullName>
    </recommendedName>
</protein>
<evidence type="ECO:0000256" key="1">
    <source>
        <dbReference type="SAM" id="SignalP"/>
    </source>
</evidence>
<dbReference type="EMBL" id="MFKF01000211">
    <property type="protein sequence ID" value="OGG50212.1"/>
    <property type="molecule type" value="Genomic_DNA"/>
</dbReference>
<gene>
    <name evidence="2" type="ORF">A3F84_26300</name>
</gene>
<evidence type="ECO:0000313" key="2">
    <source>
        <dbReference type="EMBL" id="OGG50212.1"/>
    </source>
</evidence>
<dbReference type="Proteomes" id="UP000178606">
    <property type="component" value="Unassembled WGS sequence"/>
</dbReference>
<reference evidence="2 3" key="1">
    <citation type="journal article" date="2016" name="Nat. Commun.">
        <title>Thousands of microbial genomes shed light on interconnected biogeochemical processes in an aquifer system.</title>
        <authorList>
            <person name="Anantharaman K."/>
            <person name="Brown C.T."/>
            <person name="Hug L.A."/>
            <person name="Sharon I."/>
            <person name="Castelle C.J."/>
            <person name="Probst A.J."/>
            <person name="Thomas B.C."/>
            <person name="Singh A."/>
            <person name="Wilkins M.J."/>
            <person name="Karaoz U."/>
            <person name="Brodie E.L."/>
            <person name="Williams K.H."/>
            <person name="Hubbard S.S."/>
            <person name="Banfield J.F."/>
        </authorList>
    </citation>
    <scope>NUCLEOTIDE SEQUENCE [LARGE SCALE GENOMIC DNA]</scope>
    <source>
        <strain evidence="3">RIFCSPLOWO2_12_FULL_64_10</strain>
    </source>
</reference>
<proteinExistence type="predicted"/>
<sequence>MNVVRGAWSWGISAAAIAAMCWLTPVQAGESEGKAEKPQMEAASGAVKATLEGKNFCVGCALRSQKGAGAQCNALGHKHAFKVARVVGEDGKEMAGMGGWVLHYLDTDKSQELLTKHHGEKLTIMGVIYPQERVLEVNSFDKMVPSKG</sequence>
<evidence type="ECO:0008006" key="4">
    <source>
        <dbReference type="Google" id="ProtNLM"/>
    </source>
</evidence>
<organism evidence="2 3">
    <name type="scientific">Handelsmanbacteria sp. (strain RIFCSPLOWO2_12_FULL_64_10)</name>
    <dbReference type="NCBI Taxonomy" id="1817868"/>
    <lineage>
        <taxon>Bacteria</taxon>
        <taxon>Candidatus Handelsmaniibacteriota</taxon>
    </lineage>
</organism>
<comment type="caution">
    <text evidence="2">The sequence shown here is derived from an EMBL/GenBank/DDBJ whole genome shotgun (WGS) entry which is preliminary data.</text>
</comment>
<feature type="signal peptide" evidence="1">
    <location>
        <begin position="1"/>
        <end position="28"/>
    </location>
</feature>
<name>A0A1F6CMX1_HANXR</name>
<feature type="chain" id="PRO_5009523459" description="Cytochrome c domain-containing protein" evidence="1">
    <location>
        <begin position="29"/>
        <end position="148"/>
    </location>
</feature>
<evidence type="ECO:0000313" key="3">
    <source>
        <dbReference type="Proteomes" id="UP000178606"/>
    </source>
</evidence>
<accession>A0A1F6CMX1</accession>
<keyword evidence="1" id="KW-0732">Signal</keyword>